<dbReference type="InterPro" id="IPR016032">
    <property type="entry name" value="Sig_transdc_resp-reg_C-effctor"/>
</dbReference>
<dbReference type="GO" id="GO:0006355">
    <property type="term" value="P:regulation of DNA-templated transcription"/>
    <property type="evidence" value="ECO:0007669"/>
    <property type="project" value="InterPro"/>
</dbReference>
<dbReference type="InterPro" id="IPR036388">
    <property type="entry name" value="WH-like_DNA-bd_sf"/>
</dbReference>
<dbReference type="PROSITE" id="PS50043">
    <property type="entry name" value="HTH_LUXR_2"/>
    <property type="match status" value="1"/>
</dbReference>
<keyword evidence="2 6" id="KW-0238">DNA-binding</keyword>
<dbReference type="Gene3D" id="1.10.10.10">
    <property type="entry name" value="Winged helix-like DNA-binding domain superfamily/Winged helix DNA-binding domain"/>
    <property type="match status" value="1"/>
</dbReference>
<feature type="domain" description="HTH luxR-type" evidence="4">
    <location>
        <begin position="1"/>
        <end position="65"/>
    </location>
</feature>
<dbReference type="InterPro" id="IPR000792">
    <property type="entry name" value="Tscrpt_reg_LuxR_C"/>
</dbReference>
<sequence length="68" mass="7688">MLKLTLKEKEVLQLVGEYKTSKEIALQLKLSPRTIQSYLDNIYFKLNVKGHGARHQAYAAALSANLLD</sequence>
<reference evidence="6" key="1">
    <citation type="submission" date="2020-04" db="EMBL/GenBank/DDBJ databases">
        <authorList>
            <person name="Chiriac C."/>
            <person name="Salcher M."/>
            <person name="Ghai R."/>
            <person name="Kavagutti S V."/>
        </authorList>
    </citation>
    <scope>NUCLEOTIDE SEQUENCE</scope>
</reference>
<dbReference type="EMBL" id="LR796634">
    <property type="protein sequence ID" value="CAB4156509.1"/>
    <property type="molecule type" value="Genomic_DNA"/>
</dbReference>
<evidence type="ECO:0000256" key="3">
    <source>
        <dbReference type="ARBA" id="ARBA00023163"/>
    </source>
</evidence>
<evidence type="ECO:0000259" key="4">
    <source>
        <dbReference type="PROSITE" id="PS50043"/>
    </source>
</evidence>
<evidence type="ECO:0000313" key="6">
    <source>
        <dbReference type="EMBL" id="CAB4156509.1"/>
    </source>
</evidence>
<keyword evidence="3" id="KW-0804">Transcription</keyword>
<dbReference type="PANTHER" id="PTHR44688:SF16">
    <property type="entry name" value="DNA-BINDING TRANSCRIPTIONAL ACTIVATOR DEVR_DOSR"/>
    <property type="match status" value="1"/>
</dbReference>
<name>A0A6J5NBM7_9CAUD</name>
<evidence type="ECO:0000256" key="1">
    <source>
        <dbReference type="ARBA" id="ARBA00023015"/>
    </source>
</evidence>
<dbReference type="PANTHER" id="PTHR44688">
    <property type="entry name" value="DNA-BINDING TRANSCRIPTIONAL ACTIVATOR DEVR_DOSR"/>
    <property type="match status" value="1"/>
</dbReference>
<accession>A0A6J5NBM7</accession>
<dbReference type="SMART" id="SM00421">
    <property type="entry name" value="HTH_LUXR"/>
    <property type="match status" value="1"/>
</dbReference>
<dbReference type="Pfam" id="PF00196">
    <property type="entry name" value="GerE"/>
    <property type="match status" value="1"/>
</dbReference>
<dbReference type="GO" id="GO:0003677">
    <property type="term" value="F:DNA binding"/>
    <property type="evidence" value="ECO:0007669"/>
    <property type="project" value="UniProtKB-KW"/>
</dbReference>
<protein>
    <submittedName>
        <fullName evidence="6">CsgD DNA-binding HTH domain-containing proteins</fullName>
    </submittedName>
</protein>
<evidence type="ECO:0000313" key="5">
    <source>
        <dbReference type="EMBL" id="CAB4144998.1"/>
    </source>
</evidence>
<dbReference type="PRINTS" id="PR00038">
    <property type="entry name" value="HTHLUXR"/>
</dbReference>
<gene>
    <name evidence="5" type="ORF">UFOVP467_46</name>
    <name evidence="6" type="ORF">UFOVP657_65</name>
</gene>
<organism evidence="6">
    <name type="scientific">uncultured Caudovirales phage</name>
    <dbReference type="NCBI Taxonomy" id="2100421"/>
    <lineage>
        <taxon>Viruses</taxon>
        <taxon>Duplodnaviria</taxon>
        <taxon>Heunggongvirae</taxon>
        <taxon>Uroviricota</taxon>
        <taxon>Caudoviricetes</taxon>
        <taxon>Peduoviridae</taxon>
        <taxon>Maltschvirus</taxon>
        <taxon>Maltschvirus maltsch</taxon>
    </lineage>
</organism>
<proteinExistence type="predicted"/>
<dbReference type="SUPFAM" id="SSF46894">
    <property type="entry name" value="C-terminal effector domain of the bipartite response regulators"/>
    <property type="match status" value="1"/>
</dbReference>
<evidence type="ECO:0000256" key="2">
    <source>
        <dbReference type="ARBA" id="ARBA00023125"/>
    </source>
</evidence>
<dbReference type="EMBL" id="LR796441">
    <property type="protein sequence ID" value="CAB4144998.1"/>
    <property type="molecule type" value="Genomic_DNA"/>
</dbReference>
<keyword evidence="1" id="KW-0805">Transcription regulation</keyword>
<dbReference type="CDD" id="cd06170">
    <property type="entry name" value="LuxR_C_like"/>
    <property type="match status" value="1"/>
</dbReference>